<dbReference type="GO" id="GO:0016616">
    <property type="term" value="F:oxidoreductase activity, acting on the CH-OH group of donors, NAD or NADP as acceptor"/>
    <property type="evidence" value="ECO:0007669"/>
    <property type="project" value="TreeGrafter"/>
</dbReference>
<dbReference type="KEGG" id="ela:UCREL1_327"/>
<dbReference type="InterPro" id="IPR020904">
    <property type="entry name" value="Sc_DH/Rdtase_CS"/>
</dbReference>
<dbReference type="PRINTS" id="PR00080">
    <property type="entry name" value="SDRFAMILY"/>
</dbReference>
<dbReference type="OrthoDB" id="1393670at2759"/>
<evidence type="ECO:0000256" key="2">
    <source>
        <dbReference type="ARBA" id="ARBA00022857"/>
    </source>
</evidence>
<dbReference type="PROSITE" id="PS00061">
    <property type="entry name" value="ADH_SHORT"/>
    <property type="match status" value="1"/>
</dbReference>
<dbReference type="HOGENOM" id="CLU_010194_1_0_1"/>
<dbReference type="AlphaFoldDB" id="M7U121"/>
<dbReference type="PANTHER" id="PTHR42760:SF122">
    <property type="entry name" value="NAD(P)-BINDING PROTEIN"/>
    <property type="match status" value="1"/>
</dbReference>
<dbReference type="SUPFAM" id="SSF51735">
    <property type="entry name" value="NAD(P)-binding Rossmann-fold domains"/>
    <property type="match status" value="1"/>
</dbReference>
<dbReference type="CDD" id="cd05233">
    <property type="entry name" value="SDR_c"/>
    <property type="match status" value="1"/>
</dbReference>
<organism evidence="3 4">
    <name type="scientific">Eutypa lata (strain UCR-EL1)</name>
    <name type="common">Grapevine dieback disease fungus</name>
    <name type="synonym">Eutypa armeniacae</name>
    <dbReference type="NCBI Taxonomy" id="1287681"/>
    <lineage>
        <taxon>Eukaryota</taxon>
        <taxon>Fungi</taxon>
        <taxon>Dikarya</taxon>
        <taxon>Ascomycota</taxon>
        <taxon>Pezizomycotina</taxon>
        <taxon>Sordariomycetes</taxon>
        <taxon>Xylariomycetidae</taxon>
        <taxon>Xylariales</taxon>
        <taxon>Diatrypaceae</taxon>
        <taxon>Eutypa</taxon>
    </lineage>
</organism>
<evidence type="ECO:0000256" key="1">
    <source>
        <dbReference type="ARBA" id="ARBA00006484"/>
    </source>
</evidence>
<sequence>MAICNPLIKDSLIEPTYTDPNLYFLDTHYLTVADDIPPRPSRSLAGKVAIVTGAGCEGNGLGNGRAISLLLAEDGASVVCADLNPMWAEKTSAMIQAESSSSSSSGRSISCQGDVTIQDDCQKIIDATLSRFGRLDILVNNVGIMGARGTATGFDLEQWRRGLDVNVTSMANMVKYAVPAMCRSSEDGFGTGSGGGSIVNMGSVAGLVGGTPHLLYPTSKGAVLNMTRAMAAHHASEGIRVNCVCPGMLYTPMMYAKGMSEETRQKRRNRSLLRTEGNAWDCAAAVRFLASDQARWITGSVLTVDAGATAVSAIELV</sequence>
<evidence type="ECO:0000313" key="4">
    <source>
        <dbReference type="Proteomes" id="UP000012174"/>
    </source>
</evidence>
<dbReference type="EMBL" id="KB705412">
    <property type="protein sequence ID" value="EMR72620.1"/>
    <property type="molecule type" value="Genomic_DNA"/>
</dbReference>
<accession>M7U121</accession>
<gene>
    <name evidence="3" type="ORF">UCREL1_327</name>
</gene>
<name>M7U121_EUTLA</name>
<dbReference type="OMA" id="GNAWDCA"/>
<dbReference type="InterPro" id="IPR002347">
    <property type="entry name" value="SDR_fam"/>
</dbReference>
<dbReference type="Pfam" id="PF13561">
    <property type="entry name" value="adh_short_C2"/>
    <property type="match status" value="1"/>
</dbReference>
<proteinExistence type="inferred from homology"/>
<comment type="similarity">
    <text evidence="1">Belongs to the short-chain dehydrogenases/reductases (SDR) family.</text>
</comment>
<dbReference type="PANTHER" id="PTHR42760">
    <property type="entry name" value="SHORT-CHAIN DEHYDROGENASES/REDUCTASES FAMILY MEMBER"/>
    <property type="match status" value="1"/>
</dbReference>
<dbReference type="InterPro" id="IPR036291">
    <property type="entry name" value="NAD(P)-bd_dom_sf"/>
</dbReference>
<reference evidence="4" key="1">
    <citation type="journal article" date="2013" name="Genome Announc.">
        <title>Draft genome sequence of the grapevine dieback fungus Eutypa lata UCR-EL1.</title>
        <authorList>
            <person name="Blanco-Ulate B."/>
            <person name="Rolshausen P.E."/>
            <person name="Cantu D."/>
        </authorList>
    </citation>
    <scope>NUCLEOTIDE SEQUENCE [LARGE SCALE GENOMIC DNA]</scope>
    <source>
        <strain evidence="4">UCR-EL1</strain>
    </source>
</reference>
<dbReference type="eggNOG" id="KOG0725">
    <property type="taxonomic scope" value="Eukaryota"/>
</dbReference>
<keyword evidence="4" id="KW-1185">Reference proteome</keyword>
<dbReference type="GO" id="GO:0048038">
    <property type="term" value="F:quinone binding"/>
    <property type="evidence" value="ECO:0007669"/>
    <property type="project" value="TreeGrafter"/>
</dbReference>
<evidence type="ECO:0000313" key="3">
    <source>
        <dbReference type="EMBL" id="EMR72620.1"/>
    </source>
</evidence>
<dbReference type="Proteomes" id="UP000012174">
    <property type="component" value="Unassembled WGS sequence"/>
</dbReference>
<dbReference type="GO" id="GO:0006633">
    <property type="term" value="P:fatty acid biosynthetic process"/>
    <property type="evidence" value="ECO:0007669"/>
    <property type="project" value="TreeGrafter"/>
</dbReference>
<keyword evidence="2" id="KW-0521">NADP</keyword>
<dbReference type="Gene3D" id="3.40.50.720">
    <property type="entry name" value="NAD(P)-binding Rossmann-like Domain"/>
    <property type="match status" value="1"/>
</dbReference>
<protein>
    <submittedName>
        <fullName evidence="3">Putative short-chain dehydrogenase reductase sdr protein</fullName>
    </submittedName>
</protein>
<dbReference type="FunFam" id="3.40.50.720:FF:000084">
    <property type="entry name" value="Short-chain dehydrogenase reductase"/>
    <property type="match status" value="1"/>
</dbReference>
<dbReference type="PRINTS" id="PR00081">
    <property type="entry name" value="GDHRDH"/>
</dbReference>